<feature type="transmembrane region" description="Helical" evidence="1">
    <location>
        <begin position="57"/>
        <end position="73"/>
    </location>
</feature>
<feature type="transmembrane region" description="Helical" evidence="1">
    <location>
        <begin position="79"/>
        <end position="99"/>
    </location>
</feature>
<dbReference type="KEGG" id="iod:EJO50_04500"/>
<feature type="transmembrane region" description="Helical" evidence="1">
    <location>
        <begin position="7"/>
        <end position="23"/>
    </location>
</feature>
<reference evidence="2 3" key="1">
    <citation type="submission" date="2018-12" db="EMBL/GenBank/DDBJ databases">
        <title>Complete genome sequence of Iodobacter sp. H11R3.</title>
        <authorList>
            <person name="Bae J.-W."/>
        </authorList>
    </citation>
    <scope>NUCLEOTIDE SEQUENCE [LARGE SCALE GENOMIC DNA]</scope>
    <source>
        <strain evidence="2 3">H11R3</strain>
    </source>
</reference>
<feature type="transmembrane region" description="Helical" evidence="1">
    <location>
        <begin position="29"/>
        <end position="50"/>
    </location>
</feature>
<keyword evidence="1" id="KW-1133">Transmembrane helix</keyword>
<dbReference type="RefSeq" id="WP_125971871.1">
    <property type="nucleotide sequence ID" value="NZ_CP034433.1"/>
</dbReference>
<keyword evidence="1" id="KW-0472">Membrane</keyword>
<sequence length="114" mass="12015">MSEKKRSAVLPVVLIAVGGGWLINELQLMPQMGTLIILGLIAAGIAVLALEGINKSSVVTAPMLIAAGFALYLKDYHAIGLKLSIPALMVLAGLLMLLARSSHIADRAEQNIQE</sequence>
<proteinExistence type="predicted"/>
<dbReference type="AlphaFoldDB" id="A0A3S8ZQY4"/>
<keyword evidence="3" id="KW-1185">Reference proteome</keyword>
<accession>A0A3S8ZQY4</accession>
<evidence type="ECO:0000256" key="1">
    <source>
        <dbReference type="SAM" id="Phobius"/>
    </source>
</evidence>
<organism evidence="2 3">
    <name type="scientific">Iodobacter ciconiae</name>
    <dbReference type="NCBI Taxonomy" id="2496266"/>
    <lineage>
        <taxon>Bacteria</taxon>
        <taxon>Pseudomonadati</taxon>
        <taxon>Pseudomonadota</taxon>
        <taxon>Betaproteobacteria</taxon>
        <taxon>Neisseriales</taxon>
        <taxon>Chitinibacteraceae</taxon>
        <taxon>Iodobacter</taxon>
    </lineage>
</organism>
<dbReference type="OrthoDB" id="8591270at2"/>
<name>A0A3S8ZQY4_9NEIS</name>
<dbReference type="Proteomes" id="UP000282438">
    <property type="component" value="Chromosome"/>
</dbReference>
<evidence type="ECO:0000313" key="3">
    <source>
        <dbReference type="Proteomes" id="UP000282438"/>
    </source>
</evidence>
<evidence type="ECO:0000313" key="2">
    <source>
        <dbReference type="EMBL" id="AZN35805.1"/>
    </source>
</evidence>
<gene>
    <name evidence="2" type="ORF">EJO50_04500</name>
</gene>
<protein>
    <submittedName>
        <fullName evidence="2">Uncharacterized protein</fullName>
    </submittedName>
</protein>
<dbReference type="EMBL" id="CP034433">
    <property type="protein sequence ID" value="AZN35805.1"/>
    <property type="molecule type" value="Genomic_DNA"/>
</dbReference>
<keyword evidence="1" id="KW-0812">Transmembrane</keyword>